<dbReference type="Proteomes" id="UP000183843">
    <property type="component" value="Unassembled WGS sequence"/>
</dbReference>
<organism evidence="2 3">
    <name type="scientific">Selenomonas ruminantium</name>
    <dbReference type="NCBI Taxonomy" id="971"/>
    <lineage>
        <taxon>Bacteria</taxon>
        <taxon>Bacillati</taxon>
        <taxon>Bacillota</taxon>
        <taxon>Negativicutes</taxon>
        <taxon>Selenomonadales</taxon>
        <taxon>Selenomonadaceae</taxon>
        <taxon>Selenomonas</taxon>
    </lineage>
</organism>
<evidence type="ECO:0000313" key="3">
    <source>
        <dbReference type="Proteomes" id="UP000183843"/>
    </source>
</evidence>
<sequence>MCHGIGGQGAWQPSLRSGRLRRPARAEWDNSRRRTPCPQCLVLVRRGRRCLLVVTALSHPLAASRCFGGQVNCPRRRRTPPRPLSRREELDPSIRGGLSAFIPAAFQSSVSCWGGCSGLRTISAPVGTILLPALRHCASQTAPGTSGYRQRVSVAFGGQLRRPRQHRHQKDYPCFCRI</sequence>
<dbReference type="AlphaFoldDB" id="A0A1I0WLU9"/>
<name>A0A1I0WLU9_SELRU</name>
<evidence type="ECO:0000313" key="2">
    <source>
        <dbReference type="EMBL" id="SFA88936.1"/>
    </source>
</evidence>
<protein>
    <submittedName>
        <fullName evidence="2">Uncharacterized protein</fullName>
    </submittedName>
</protein>
<proteinExistence type="predicted"/>
<evidence type="ECO:0000256" key="1">
    <source>
        <dbReference type="SAM" id="MobiDB-lite"/>
    </source>
</evidence>
<dbReference type="EMBL" id="FOJX01000003">
    <property type="protein sequence ID" value="SFA88936.1"/>
    <property type="molecule type" value="Genomic_DNA"/>
</dbReference>
<gene>
    <name evidence="2" type="ORF">SAMN05216587_10352</name>
</gene>
<feature type="region of interest" description="Disordered" evidence="1">
    <location>
        <begin position="1"/>
        <end position="32"/>
    </location>
</feature>
<reference evidence="2 3" key="1">
    <citation type="submission" date="2016-10" db="EMBL/GenBank/DDBJ databases">
        <authorList>
            <person name="de Groot N.N."/>
        </authorList>
    </citation>
    <scope>NUCLEOTIDE SEQUENCE [LARGE SCALE GENOMIC DNA]</scope>
    <source>
        <strain evidence="2 3">L14</strain>
    </source>
</reference>
<accession>A0A1I0WLU9</accession>